<organism evidence="20 21">
    <name type="scientific">Candidatus Doudnabacteria bacterium RIFCSPHIGHO2_02_FULL_46_11</name>
    <dbReference type="NCBI Taxonomy" id="1817832"/>
    <lineage>
        <taxon>Bacteria</taxon>
        <taxon>Candidatus Doudnaibacteriota</taxon>
    </lineage>
</organism>
<dbReference type="InterPro" id="IPR011130">
    <property type="entry name" value="SecA_preprotein_X-link_dom"/>
</dbReference>
<dbReference type="CDD" id="cd17928">
    <property type="entry name" value="DEXDc_SecA"/>
    <property type="match status" value="1"/>
</dbReference>
<dbReference type="GO" id="GO:0005886">
    <property type="term" value="C:plasma membrane"/>
    <property type="evidence" value="ECO:0007669"/>
    <property type="project" value="UniProtKB-SubCell"/>
</dbReference>
<dbReference type="Pfam" id="PF02810">
    <property type="entry name" value="SEC-C"/>
    <property type="match status" value="1"/>
</dbReference>
<dbReference type="GO" id="GO:0017038">
    <property type="term" value="P:protein import"/>
    <property type="evidence" value="ECO:0007669"/>
    <property type="project" value="InterPro"/>
</dbReference>
<keyword evidence="17" id="KW-0175">Coiled coil</keyword>
<dbReference type="SMART" id="SM00957">
    <property type="entry name" value="SecA_DEAD"/>
    <property type="match status" value="1"/>
</dbReference>
<evidence type="ECO:0000256" key="6">
    <source>
        <dbReference type="ARBA" id="ARBA00022490"/>
    </source>
</evidence>
<keyword evidence="14 15" id="KW-0472">Membrane</keyword>
<evidence type="ECO:0000313" key="21">
    <source>
        <dbReference type="Proteomes" id="UP000176786"/>
    </source>
</evidence>
<dbReference type="GO" id="GO:0005524">
    <property type="term" value="F:ATP binding"/>
    <property type="evidence" value="ECO:0007669"/>
    <property type="project" value="UniProtKB-UniRule"/>
</dbReference>
<dbReference type="GO" id="GO:0006605">
    <property type="term" value="P:protein targeting"/>
    <property type="evidence" value="ECO:0007669"/>
    <property type="project" value="UniProtKB-UniRule"/>
</dbReference>
<evidence type="ECO:0000256" key="16">
    <source>
        <dbReference type="RuleBase" id="RU003874"/>
    </source>
</evidence>
<dbReference type="InterPro" id="IPR036670">
    <property type="entry name" value="SecA_X-link_sf"/>
</dbReference>
<evidence type="ECO:0000256" key="10">
    <source>
        <dbReference type="ARBA" id="ARBA00022840"/>
    </source>
</evidence>
<dbReference type="Gene3D" id="1.10.3060.10">
    <property type="entry name" value="Helical scaffold and wing domains of SecA"/>
    <property type="match status" value="1"/>
</dbReference>
<dbReference type="Pfam" id="PF01043">
    <property type="entry name" value="SecA_PP_bind"/>
    <property type="match status" value="1"/>
</dbReference>
<dbReference type="PROSITE" id="PS51192">
    <property type="entry name" value="HELICASE_ATP_BIND_1"/>
    <property type="match status" value="1"/>
</dbReference>
<dbReference type="Gene3D" id="3.90.1440.10">
    <property type="entry name" value="SecA, preprotein cross-linking domain"/>
    <property type="match status" value="1"/>
</dbReference>
<keyword evidence="4 15" id="KW-0813">Transport</keyword>
<dbReference type="HAMAP" id="MF_01382">
    <property type="entry name" value="SecA"/>
    <property type="match status" value="1"/>
</dbReference>
<comment type="similarity">
    <text evidence="3 15 16">Belongs to the SecA family.</text>
</comment>
<dbReference type="NCBIfam" id="TIGR00963">
    <property type="entry name" value="secA"/>
    <property type="match status" value="1"/>
</dbReference>
<comment type="catalytic activity">
    <reaction evidence="15">
        <text>ATP + H2O + cellular proteinSide 1 = ADP + phosphate + cellular proteinSide 2.</text>
        <dbReference type="EC" id="7.4.2.8"/>
    </reaction>
</comment>
<keyword evidence="12 15" id="KW-1278">Translocase</keyword>
<evidence type="ECO:0000256" key="8">
    <source>
        <dbReference type="ARBA" id="ARBA00022741"/>
    </source>
</evidence>
<dbReference type="InterPro" id="IPR000185">
    <property type="entry name" value="SecA"/>
</dbReference>
<dbReference type="Gene3D" id="3.40.50.300">
    <property type="entry name" value="P-loop containing nucleotide triphosphate hydrolases"/>
    <property type="match status" value="2"/>
</dbReference>
<accession>A0A1F5P482</accession>
<dbReference type="PROSITE" id="PS51196">
    <property type="entry name" value="SECA_MOTOR_DEAD"/>
    <property type="match status" value="1"/>
</dbReference>
<keyword evidence="8 15" id="KW-0547">Nucleotide-binding</keyword>
<feature type="domain" description="Helicase ATP-binding" evidence="18">
    <location>
        <begin position="92"/>
        <end position="278"/>
    </location>
</feature>
<evidence type="ECO:0000256" key="7">
    <source>
        <dbReference type="ARBA" id="ARBA00022723"/>
    </source>
</evidence>
<feature type="coiled-coil region" evidence="17">
    <location>
        <begin position="16"/>
        <end position="55"/>
    </location>
</feature>
<keyword evidence="10 15" id="KW-0067">ATP-binding</keyword>
<evidence type="ECO:0000256" key="11">
    <source>
        <dbReference type="ARBA" id="ARBA00022927"/>
    </source>
</evidence>
<name>A0A1F5P482_9BACT</name>
<proteinExistence type="inferred from homology"/>
<dbReference type="InterPro" id="IPR044722">
    <property type="entry name" value="SecA_SF2_C"/>
</dbReference>
<evidence type="ECO:0000256" key="15">
    <source>
        <dbReference type="HAMAP-Rule" id="MF_01382"/>
    </source>
</evidence>
<protein>
    <recommendedName>
        <fullName evidence="15 16">Protein translocase subunit SecA</fullName>
        <ecNumber evidence="15">7.4.2.8</ecNumber>
    </recommendedName>
</protein>
<dbReference type="EMBL" id="MFES01000038">
    <property type="protein sequence ID" value="OGE84662.1"/>
    <property type="molecule type" value="Genomic_DNA"/>
</dbReference>
<evidence type="ECO:0000256" key="17">
    <source>
        <dbReference type="SAM" id="Coils"/>
    </source>
</evidence>
<evidence type="ECO:0000259" key="19">
    <source>
        <dbReference type="PROSITE" id="PS51196"/>
    </source>
</evidence>
<evidence type="ECO:0000256" key="1">
    <source>
        <dbReference type="ARBA" id="ARBA00001947"/>
    </source>
</evidence>
<evidence type="ECO:0000256" key="13">
    <source>
        <dbReference type="ARBA" id="ARBA00023010"/>
    </source>
</evidence>
<evidence type="ECO:0000256" key="14">
    <source>
        <dbReference type="ARBA" id="ARBA00023136"/>
    </source>
</evidence>
<comment type="subunit">
    <text evidence="15">Monomer and homodimer. Part of the essential Sec protein translocation apparatus which comprises SecA, SecYEG and auxiliary proteins SecDF. Other proteins may also be involved.</text>
</comment>
<keyword evidence="9" id="KW-0862">Zinc</keyword>
<evidence type="ECO:0000313" key="20">
    <source>
        <dbReference type="EMBL" id="OGE84662.1"/>
    </source>
</evidence>
<feature type="binding site" evidence="15">
    <location>
        <position position="90"/>
    </location>
    <ligand>
        <name>ATP</name>
        <dbReference type="ChEBI" id="CHEBI:30616"/>
    </ligand>
</feature>
<keyword evidence="7" id="KW-0479">Metal-binding</keyword>
<evidence type="ECO:0000256" key="5">
    <source>
        <dbReference type="ARBA" id="ARBA00022475"/>
    </source>
</evidence>
<evidence type="ECO:0000256" key="3">
    <source>
        <dbReference type="ARBA" id="ARBA00007650"/>
    </source>
</evidence>
<dbReference type="FunFam" id="3.40.50.300:FF:000113">
    <property type="entry name" value="Preprotein translocase subunit SecA"/>
    <property type="match status" value="1"/>
</dbReference>
<dbReference type="Pfam" id="PF07516">
    <property type="entry name" value="SecA_SW"/>
    <property type="match status" value="1"/>
</dbReference>
<feature type="domain" description="SecA family profile" evidence="19">
    <location>
        <begin position="1"/>
        <end position="637"/>
    </location>
</feature>
<reference evidence="20 21" key="1">
    <citation type="journal article" date="2016" name="Nat. Commun.">
        <title>Thousands of microbial genomes shed light on interconnected biogeochemical processes in an aquifer system.</title>
        <authorList>
            <person name="Anantharaman K."/>
            <person name="Brown C.T."/>
            <person name="Hug L.A."/>
            <person name="Sharon I."/>
            <person name="Castelle C.J."/>
            <person name="Probst A.J."/>
            <person name="Thomas B.C."/>
            <person name="Singh A."/>
            <person name="Wilkins M.J."/>
            <person name="Karaoz U."/>
            <person name="Brodie E.L."/>
            <person name="Williams K.H."/>
            <person name="Hubbard S.S."/>
            <person name="Banfield J.F."/>
        </authorList>
    </citation>
    <scope>NUCLEOTIDE SEQUENCE [LARGE SCALE GENOMIC DNA]</scope>
</reference>
<dbReference type="InterPro" id="IPR014001">
    <property type="entry name" value="Helicase_ATP-bd"/>
</dbReference>
<evidence type="ECO:0000256" key="4">
    <source>
        <dbReference type="ARBA" id="ARBA00022448"/>
    </source>
</evidence>
<dbReference type="FunFam" id="3.90.1440.10:FF:000002">
    <property type="entry name" value="Protein translocase subunit SecA"/>
    <property type="match status" value="1"/>
</dbReference>
<dbReference type="InterPro" id="IPR004027">
    <property type="entry name" value="SEC_C_motif"/>
</dbReference>
<feature type="binding site" evidence="15">
    <location>
        <position position="525"/>
    </location>
    <ligand>
        <name>ATP</name>
        <dbReference type="ChEBI" id="CHEBI:30616"/>
    </ligand>
</feature>
<dbReference type="PANTHER" id="PTHR30612:SF0">
    <property type="entry name" value="CHLOROPLAST PROTEIN-TRANSPORTING ATPASE"/>
    <property type="match status" value="1"/>
</dbReference>
<gene>
    <name evidence="15" type="primary">secA</name>
    <name evidence="20" type="ORF">A3J48_03730</name>
</gene>
<comment type="cofactor">
    <cofactor evidence="1">
        <name>Zn(2+)</name>
        <dbReference type="ChEBI" id="CHEBI:29105"/>
    </cofactor>
</comment>
<dbReference type="SUPFAM" id="SSF52540">
    <property type="entry name" value="P-loop containing nucleoside triphosphate hydrolases"/>
    <property type="match status" value="2"/>
</dbReference>
<dbReference type="PANTHER" id="PTHR30612">
    <property type="entry name" value="SECA INNER MEMBRANE COMPONENT OF SEC PROTEIN SECRETION SYSTEM"/>
    <property type="match status" value="1"/>
</dbReference>
<dbReference type="GO" id="GO:0008564">
    <property type="term" value="F:protein-exporting ATPase activity"/>
    <property type="evidence" value="ECO:0007669"/>
    <property type="project" value="UniProtKB-EC"/>
</dbReference>
<dbReference type="InterPro" id="IPR014018">
    <property type="entry name" value="SecA_motor_DEAD"/>
</dbReference>
<keyword evidence="6 15" id="KW-0963">Cytoplasm</keyword>
<dbReference type="Pfam" id="PF07517">
    <property type="entry name" value="SecA_DEAD"/>
    <property type="match status" value="1"/>
</dbReference>
<dbReference type="STRING" id="1817832.A3J48_03730"/>
<dbReference type="SUPFAM" id="SSF81886">
    <property type="entry name" value="Helical scaffold and wing domains of SecA"/>
    <property type="match status" value="1"/>
</dbReference>
<dbReference type="GO" id="GO:0046872">
    <property type="term" value="F:metal ion binding"/>
    <property type="evidence" value="ECO:0007669"/>
    <property type="project" value="UniProtKB-KW"/>
</dbReference>
<dbReference type="PROSITE" id="PS01312">
    <property type="entry name" value="SECA"/>
    <property type="match status" value="1"/>
</dbReference>
<comment type="function">
    <text evidence="15">Part of the Sec protein translocase complex. Interacts with the SecYEG preprotein conducting channel. Has a central role in coupling the hydrolysis of ATP to the transfer of proteins into and across the cell membrane, serving as an ATP-driven molecular motor driving the stepwise translocation of polypeptide chains across the membrane.</text>
</comment>
<dbReference type="Proteomes" id="UP000176786">
    <property type="component" value="Unassembled WGS sequence"/>
</dbReference>
<dbReference type="AlphaFoldDB" id="A0A1F5P482"/>
<dbReference type="CDD" id="cd18803">
    <property type="entry name" value="SF2_C_secA"/>
    <property type="match status" value="1"/>
</dbReference>
<dbReference type="InterPro" id="IPR036266">
    <property type="entry name" value="SecA_Wing/Scaffold_sf"/>
</dbReference>
<comment type="caution">
    <text evidence="20">The sequence shown here is derived from an EMBL/GenBank/DDBJ whole genome shotgun (WGS) entry which is preliminary data.</text>
</comment>
<dbReference type="EC" id="7.4.2.8" evidence="15"/>
<dbReference type="InterPro" id="IPR027417">
    <property type="entry name" value="P-loop_NTPase"/>
</dbReference>
<dbReference type="GO" id="GO:0005829">
    <property type="term" value="C:cytosol"/>
    <property type="evidence" value="ECO:0007669"/>
    <property type="project" value="TreeGrafter"/>
</dbReference>
<keyword evidence="13 15" id="KW-0811">Translocation</keyword>
<dbReference type="GO" id="GO:0065002">
    <property type="term" value="P:intracellular protein transmembrane transport"/>
    <property type="evidence" value="ECO:0007669"/>
    <property type="project" value="UniProtKB-UniRule"/>
</dbReference>
<dbReference type="PRINTS" id="PR00906">
    <property type="entry name" value="SECA"/>
</dbReference>
<evidence type="ECO:0000256" key="12">
    <source>
        <dbReference type="ARBA" id="ARBA00022967"/>
    </source>
</evidence>
<dbReference type="NCBIfam" id="NF009538">
    <property type="entry name" value="PRK12904.1"/>
    <property type="match status" value="1"/>
</dbReference>
<evidence type="ECO:0000259" key="18">
    <source>
        <dbReference type="PROSITE" id="PS51192"/>
    </source>
</evidence>
<comment type="subcellular location">
    <subcellularLocation>
        <location evidence="15">Cell membrane</location>
        <topology evidence="15">Peripheral membrane protein</topology>
        <orientation evidence="15">Cytoplasmic side</orientation>
    </subcellularLocation>
    <subcellularLocation>
        <location evidence="15">Cytoplasm</location>
    </subcellularLocation>
    <subcellularLocation>
        <location evidence="2">Membrane</location>
        <topology evidence="2">Peripheral membrane protein</topology>
    </subcellularLocation>
    <text evidence="15">Distribution is 50-50.</text>
</comment>
<dbReference type="SUPFAM" id="SSF81767">
    <property type="entry name" value="Pre-protein crosslinking domain of SecA"/>
    <property type="match status" value="1"/>
</dbReference>
<dbReference type="GO" id="GO:0043952">
    <property type="term" value="P:protein transport by the Sec complex"/>
    <property type="evidence" value="ECO:0007669"/>
    <property type="project" value="UniProtKB-ARBA"/>
</dbReference>
<evidence type="ECO:0000256" key="2">
    <source>
        <dbReference type="ARBA" id="ARBA00004170"/>
    </source>
</evidence>
<dbReference type="SMART" id="SM00958">
    <property type="entry name" value="SecA_PP_bind"/>
    <property type="match status" value="1"/>
</dbReference>
<feature type="binding site" evidence="15">
    <location>
        <begin position="108"/>
        <end position="112"/>
    </location>
    <ligand>
        <name>ATP</name>
        <dbReference type="ChEBI" id="CHEBI:30616"/>
    </ligand>
</feature>
<dbReference type="InterPro" id="IPR020937">
    <property type="entry name" value="SecA_CS"/>
</dbReference>
<dbReference type="InterPro" id="IPR011115">
    <property type="entry name" value="SecA_DEAD"/>
</dbReference>
<dbReference type="InterPro" id="IPR011116">
    <property type="entry name" value="SecA_Wing/Scaffold"/>
</dbReference>
<sequence length="909" mass="101931">MALFSNVFPADPVKKLQPLVEQINALEGEFEKLSNEEVKQKTEQWKKEITEKAANNGEVKKVLDDYLVPAFALVREAAKRAIGQRHYDVQLLGGIVLHQGKLAEMKTGEGKTLVATLPLYLNALAGRGAHLVTVNDYLARLQGSWMGKIFHALGLSTGVVQHAASYIFDPGAKIPEVSEESAQGVILDVENLIAVSRPQAYAADVTYGTNNEFGFDYLRDNMVQELAQISQREQFFAIVDEVDSILIDEARTPLIISAPDTESTERYKQFEGLVGSLRENDDYNVDEKHKAVTLTEQGIHTLEKLLGVDNIYVEGGVTTVHHIEQALRAKSLFINDRDYVVKNGEVIIVDEFTGRLMYGRRYSEGLHQAIEAKENVQVQQETKTLATITFQNLFRLYDKLAGMTGTATTEAEEFHKIYNLDVVAVPTHKPVARLDESDLIYQTEKGKFEAVAQDVKRRHEAGQPVLIGTTSIARNEELSDIFKRFGIPHELLNAKNHEREAHIIAQAGRLAAVTVATNMAGRGVDIMLGGIPPQKIKDQKSKIKIEDSDDSLTPEYKKWREEFKKVTALGGLHVIGTERHESRRIDNQLRGRSGRQGDPGSSQFYLSLGDDLIRLFGGDKIKGLVARLGLPEDQPITTGMVSRTIEGAQKKIEGLNFDRRKHVVEYDDVINKHRTVIYTKRRNILTGDEDLRAASLDALNSAVNSAVMLHSSADNVDKNEIQEIINTIFPIADTERTIIATEVDPELLSQKLQERALAAYEARETTLGEKLARSIEKFVWLRMMDQFWQEHLDTMDHLRDSVRLRGYGQRDPLIEYKREAFALFERLLDTIETHVAHTLFKVTVDVQQPQNVSNTFRNTAGDNKVGLPSEASAKVGRNDPCPCGSGRKWKKCGMINSTEHQQFMSKKQA</sequence>
<dbReference type="Pfam" id="PF21090">
    <property type="entry name" value="P-loop_SecA"/>
    <property type="match status" value="1"/>
</dbReference>
<evidence type="ECO:0000256" key="9">
    <source>
        <dbReference type="ARBA" id="ARBA00022833"/>
    </source>
</evidence>
<keyword evidence="5 15" id="KW-1003">Cell membrane</keyword>
<dbReference type="GO" id="GO:0031522">
    <property type="term" value="C:cell envelope Sec protein transport complex"/>
    <property type="evidence" value="ECO:0007669"/>
    <property type="project" value="TreeGrafter"/>
</dbReference>
<keyword evidence="11 15" id="KW-0653">Protein transport</keyword>